<proteinExistence type="predicted"/>
<evidence type="ECO:0000313" key="3">
    <source>
        <dbReference type="Proteomes" id="UP000020492"/>
    </source>
</evidence>
<dbReference type="STRING" id="1476583.DEIPH_ctg052orf0103"/>
<evidence type="ECO:0000313" key="2">
    <source>
        <dbReference type="EMBL" id="EYB67092.1"/>
    </source>
</evidence>
<feature type="transmembrane region" description="Helical" evidence="1">
    <location>
        <begin position="6"/>
        <end position="25"/>
    </location>
</feature>
<dbReference type="EMBL" id="JHAC01000050">
    <property type="protein sequence ID" value="EYB67092.1"/>
    <property type="molecule type" value="Genomic_DNA"/>
</dbReference>
<feature type="transmembrane region" description="Helical" evidence="1">
    <location>
        <begin position="57"/>
        <end position="75"/>
    </location>
</feature>
<sequence>MRPDLPRPLISIVGLVLGFTVYALAGRAPEPWPGVLIGGMFALLGIAAWFYGRGERWIQVLGVLLLVYGVVRMAFLH</sequence>
<feature type="transmembrane region" description="Helical" evidence="1">
    <location>
        <begin position="32"/>
        <end position="51"/>
    </location>
</feature>
<dbReference type="OrthoDB" id="73780at2"/>
<gene>
    <name evidence="2" type="ORF">DEIPH_ctg052orf0103</name>
</gene>
<evidence type="ECO:0000256" key="1">
    <source>
        <dbReference type="SAM" id="Phobius"/>
    </source>
</evidence>
<dbReference type="Proteomes" id="UP000020492">
    <property type="component" value="Unassembled WGS sequence"/>
</dbReference>
<organism evidence="2 3">
    <name type="scientific">Deinococcus phoenicis</name>
    <dbReference type="NCBI Taxonomy" id="1476583"/>
    <lineage>
        <taxon>Bacteria</taxon>
        <taxon>Thermotogati</taxon>
        <taxon>Deinococcota</taxon>
        <taxon>Deinococci</taxon>
        <taxon>Deinococcales</taxon>
        <taxon>Deinococcaceae</taxon>
        <taxon>Deinococcus</taxon>
    </lineage>
</organism>
<keyword evidence="1" id="KW-1133">Transmembrane helix</keyword>
<keyword evidence="1" id="KW-0472">Membrane</keyword>
<accession>A0A016QML0</accession>
<keyword evidence="3" id="KW-1185">Reference proteome</keyword>
<keyword evidence="1" id="KW-0812">Transmembrane</keyword>
<name>A0A016QML0_9DEIO</name>
<protein>
    <submittedName>
        <fullName evidence="2">Uncharacterized protein</fullName>
    </submittedName>
</protein>
<reference evidence="2 3" key="1">
    <citation type="submission" date="2014-03" db="EMBL/GenBank/DDBJ databases">
        <title>Draft genome sequence of Deinococcus phoenicis 1P10ME.</title>
        <authorList>
            <person name="Stepanov V.G."/>
            <person name="Vaishampayan P."/>
            <person name="Venkateswaran K."/>
            <person name="Fox G.E."/>
        </authorList>
    </citation>
    <scope>NUCLEOTIDE SEQUENCE [LARGE SCALE GENOMIC DNA]</scope>
    <source>
        <strain evidence="2 3">1P10ME</strain>
    </source>
</reference>
<dbReference type="AlphaFoldDB" id="A0A016QML0"/>
<comment type="caution">
    <text evidence="2">The sequence shown here is derived from an EMBL/GenBank/DDBJ whole genome shotgun (WGS) entry which is preliminary data.</text>
</comment>
<dbReference type="PATRIC" id="fig|1476583.3.peg.2953"/>
<dbReference type="RefSeq" id="WP_034359458.1">
    <property type="nucleotide sequence ID" value="NZ_JHAC01000050.1"/>
</dbReference>